<evidence type="ECO:0000313" key="3">
    <source>
        <dbReference type="Proteomes" id="UP000076842"/>
    </source>
</evidence>
<dbReference type="InParanoid" id="A0A165CRG6"/>
<feature type="region of interest" description="Disordered" evidence="1">
    <location>
        <begin position="172"/>
        <end position="192"/>
    </location>
</feature>
<reference evidence="2 3" key="1">
    <citation type="journal article" date="2016" name="Mol. Biol. Evol.">
        <title>Comparative Genomics of Early-Diverging Mushroom-Forming Fungi Provides Insights into the Origins of Lignocellulose Decay Capabilities.</title>
        <authorList>
            <person name="Nagy L.G."/>
            <person name="Riley R."/>
            <person name="Tritt A."/>
            <person name="Adam C."/>
            <person name="Daum C."/>
            <person name="Floudas D."/>
            <person name="Sun H."/>
            <person name="Yadav J.S."/>
            <person name="Pangilinan J."/>
            <person name="Larsson K.H."/>
            <person name="Matsuura K."/>
            <person name="Barry K."/>
            <person name="Labutti K."/>
            <person name="Kuo R."/>
            <person name="Ohm R.A."/>
            <person name="Bhattacharya S.S."/>
            <person name="Shirouzu T."/>
            <person name="Yoshinaga Y."/>
            <person name="Martin F.M."/>
            <person name="Grigoriev I.V."/>
            <person name="Hibbett D.S."/>
        </authorList>
    </citation>
    <scope>NUCLEOTIDE SEQUENCE [LARGE SCALE GENOMIC DNA]</scope>
    <source>
        <strain evidence="2 3">HHB12733</strain>
    </source>
</reference>
<dbReference type="EMBL" id="KV424118">
    <property type="protein sequence ID" value="KZT51251.1"/>
    <property type="molecule type" value="Genomic_DNA"/>
</dbReference>
<sequence>MFAHPLLRTAHTQARLALGLFSHPNLATSARIHAPAQGDPTTFLLREASPTAPREVPTPLVFLSARQWEDASADGMDKLAAVYASRGYTTLSIDLAPPSPSPGPSPGPGPAPSRAASSSLRAYTHALSAQLRLAAIPWPPILLSRSKGCAIAQAYVEDYPARGLVLLAPPVEEDTGSGSGGLTAQGQGQGELELEPEPEPELERFDFSFEPTFPILIVDTPGPLGMDRQRAGSRLLKAHAHQCQGQGEGEGWVQVLEVGELTGQEAVMGIERWMDGIGV</sequence>
<dbReference type="SUPFAM" id="SSF53474">
    <property type="entry name" value="alpha/beta-Hydrolases"/>
    <property type="match status" value="1"/>
</dbReference>
<dbReference type="OrthoDB" id="3365310at2759"/>
<accession>A0A165CRG6</accession>
<gene>
    <name evidence="2" type="ORF">CALCODRAFT_488089</name>
</gene>
<evidence type="ECO:0000313" key="2">
    <source>
        <dbReference type="EMBL" id="KZT51251.1"/>
    </source>
</evidence>
<feature type="compositionally biased region" description="Gly residues" evidence="1">
    <location>
        <begin position="177"/>
        <end position="189"/>
    </location>
</feature>
<dbReference type="InterPro" id="IPR029058">
    <property type="entry name" value="AB_hydrolase_fold"/>
</dbReference>
<feature type="region of interest" description="Disordered" evidence="1">
    <location>
        <begin position="94"/>
        <end position="117"/>
    </location>
</feature>
<dbReference type="Gene3D" id="3.40.50.1820">
    <property type="entry name" value="alpha/beta hydrolase"/>
    <property type="match status" value="1"/>
</dbReference>
<proteinExistence type="predicted"/>
<protein>
    <recommendedName>
        <fullName evidence="4">Serine aminopeptidase S33 domain-containing protein</fullName>
    </recommendedName>
</protein>
<dbReference type="AlphaFoldDB" id="A0A165CRG6"/>
<name>A0A165CRG6_9BASI</name>
<keyword evidence="3" id="KW-1185">Reference proteome</keyword>
<feature type="compositionally biased region" description="Pro residues" evidence="1">
    <location>
        <begin position="97"/>
        <end position="111"/>
    </location>
</feature>
<organism evidence="2 3">
    <name type="scientific">Calocera cornea HHB12733</name>
    <dbReference type="NCBI Taxonomy" id="1353952"/>
    <lineage>
        <taxon>Eukaryota</taxon>
        <taxon>Fungi</taxon>
        <taxon>Dikarya</taxon>
        <taxon>Basidiomycota</taxon>
        <taxon>Agaricomycotina</taxon>
        <taxon>Dacrymycetes</taxon>
        <taxon>Dacrymycetales</taxon>
        <taxon>Dacrymycetaceae</taxon>
        <taxon>Calocera</taxon>
    </lineage>
</organism>
<evidence type="ECO:0000256" key="1">
    <source>
        <dbReference type="SAM" id="MobiDB-lite"/>
    </source>
</evidence>
<evidence type="ECO:0008006" key="4">
    <source>
        <dbReference type="Google" id="ProtNLM"/>
    </source>
</evidence>
<dbReference type="Proteomes" id="UP000076842">
    <property type="component" value="Unassembled WGS sequence"/>
</dbReference>